<evidence type="ECO:0000256" key="4">
    <source>
        <dbReference type="PROSITE-ProRule" id="PRU00175"/>
    </source>
</evidence>
<evidence type="ECO:0000259" key="6">
    <source>
        <dbReference type="PROSITE" id="PS50089"/>
    </source>
</evidence>
<dbReference type="SMART" id="SM00184">
    <property type="entry name" value="RING"/>
    <property type="match status" value="1"/>
</dbReference>
<dbReference type="InterPro" id="IPR049627">
    <property type="entry name" value="SLX8"/>
</dbReference>
<dbReference type="PROSITE" id="PS50089">
    <property type="entry name" value="ZF_RING_2"/>
    <property type="match status" value="1"/>
</dbReference>
<dbReference type="GO" id="GO:0006511">
    <property type="term" value="P:ubiquitin-dependent protein catabolic process"/>
    <property type="evidence" value="ECO:0007669"/>
    <property type="project" value="TreeGrafter"/>
</dbReference>
<dbReference type="Gene3D" id="3.30.40.10">
    <property type="entry name" value="Zinc/RING finger domain, C3HC4 (zinc finger)"/>
    <property type="match status" value="1"/>
</dbReference>
<evidence type="ECO:0000256" key="5">
    <source>
        <dbReference type="SAM" id="MobiDB-lite"/>
    </source>
</evidence>
<evidence type="ECO:0000313" key="8">
    <source>
        <dbReference type="Proteomes" id="UP001187471"/>
    </source>
</evidence>
<dbReference type="AlphaFoldDB" id="A0AA88UW28"/>
<dbReference type="SUPFAM" id="SSF57850">
    <property type="entry name" value="RING/U-box"/>
    <property type="match status" value="1"/>
</dbReference>
<reference evidence="7" key="1">
    <citation type="submission" date="2022-12" db="EMBL/GenBank/DDBJ databases">
        <title>Draft genome assemblies for two species of Escallonia (Escalloniales).</title>
        <authorList>
            <person name="Chanderbali A."/>
            <person name="Dervinis C."/>
            <person name="Anghel I."/>
            <person name="Soltis D."/>
            <person name="Soltis P."/>
            <person name="Zapata F."/>
        </authorList>
    </citation>
    <scope>NUCLEOTIDE SEQUENCE</scope>
    <source>
        <strain evidence="7">UCBG92.1500</strain>
        <tissue evidence="7">Leaf</tissue>
    </source>
</reference>
<keyword evidence="1" id="KW-0479">Metal-binding</keyword>
<dbReference type="GO" id="GO:0008270">
    <property type="term" value="F:zinc ion binding"/>
    <property type="evidence" value="ECO:0007669"/>
    <property type="project" value="UniProtKB-KW"/>
</dbReference>
<dbReference type="Proteomes" id="UP001187471">
    <property type="component" value="Unassembled WGS sequence"/>
</dbReference>
<dbReference type="Pfam" id="PF13923">
    <property type="entry name" value="zf-C3HC4_2"/>
    <property type="match status" value="1"/>
</dbReference>
<dbReference type="GO" id="GO:0061630">
    <property type="term" value="F:ubiquitin protein ligase activity"/>
    <property type="evidence" value="ECO:0007669"/>
    <property type="project" value="InterPro"/>
</dbReference>
<dbReference type="GO" id="GO:0032183">
    <property type="term" value="F:SUMO binding"/>
    <property type="evidence" value="ECO:0007669"/>
    <property type="project" value="TreeGrafter"/>
</dbReference>
<feature type="domain" description="RING-type" evidence="6">
    <location>
        <begin position="163"/>
        <end position="201"/>
    </location>
</feature>
<evidence type="ECO:0000256" key="1">
    <source>
        <dbReference type="ARBA" id="ARBA00022723"/>
    </source>
</evidence>
<accession>A0AA88UW28</accession>
<evidence type="ECO:0000256" key="2">
    <source>
        <dbReference type="ARBA" id="ARBA00022771"/>
    </source>
</evidence>
<dbReference type="PANTHER" id="PTHR47094">
    <property type="entry name" value="ELFLESS, ISOFORM B"/>
    <property type="match status" value="1"/>
</dbReference>
<dbReference type="InterPro" id="IPR017907">
    <property type="entry name" value="Znf_RING_CS"/>
</dbReference>
<dbReference type="PANTHER" id="PTHR47094:SF1">
    <property type="entry name" value="RING-TYPE E3 UBIQUITIN TRANSFERASE"/>
    <property type="match status" value="1"/>
</dbReference>
<feature type="region of interest" description="Disordered" evidence="5">
    <location>
        <begin position="24"/>
        <end position="119"/>
    </location>
</feature>
<protein>
    <recommendedName>
        <fullName evidence="6">RING-type domain-containing protein</fullName>
    </recommendedName>
</protein>
<keyword evidence="3" id="KW-0862">Zinc</keyword>
<proteinExistence type="predicted"/>
<dbReference type="InterPro" id="IPR013083">
    <property type="entry name" value="Znf_RING/FYVE/PHD"/>
</dbReference>
<comment type="caution">
    <text evidence="7">The sequence shown here is derived from an EMBL/GenBank/DDBJ whole genome shotgun (WGS) entry which is preliminary data.</text>
</comment>
<evidence type="ECO:0000313" key="7">
    <source>
        <dbReference type="EMBL" id="KAK2992447.1"/>
    </source>
</evidence>
<keyword evidence="8" id="KW-1185">Reference proteome</keyword>
<gene>
    <name evidence="7" type="ORF">RJ640_025409</name>
</gene>
<keyword evidence="2 4" id="KW-0863">Zinc-finger</keyword>
<dbReference type="GO" id="GO:0140082">
    <property type="term" value="F:SUMO-ubiquitin ligase activity"/>
    <property type="evidence" value="ECO:0007669"/>
    <property type="project" value="TreeGrafter"/>
</dbReference>
<sequence>MGSRELRVPPFKYARNTRGRKNLLDVDLNVAPPNENGDQEGTSTRDGHSGIQGRSSVHPPPIDVETLDDDVTISSPRAFAEAKNNSRRTRPRTLVVDVESEERHSRFSPSNRNKRRRTSANQTIINCDLYINLEGSSNSMREKVQKVASPPPPPPPKEPTFTCPICMGPLVEEMSTKCGHIFCKVCIKAAIAAQRKCPTCRRSLAPRDTIRVYLPVTN</sequence>
<dbReference type="InterPro" id="IPR001841">
    <property type="entry name" value="Znf_RING"/>
</dbReference>
<dbReference type="GO" id="GO:0033768">
    <property type="term" value="C:SUMO-targeted ubiquitin ligase complex"/>
    <property type="evidence" value="ECO:0007669"/>
    <property type="project" value="TreeGrafter"/>
</dbReference>
<organism evidence="7 8">
    <name type="scientific">Escallonia rubra</name>
    <dbReference type="NCBI Taxonomy" id="112253"/>
    <lineage>
        <taxon>Eukaryota</taxon>
        <taxon>Viridiplantae</taxon>
        <taxon>Streptophyta</taxon>
        <taxon>Embryophyta</taxon>
        <taxon>Tracheophyta</taxon>
        <taxon>Spermatophyta</taxon>
        <taxon>Magnoliopsida</taxon>
        <taxon>eudicotyledons</taxon>
        <taxon>Gunneridae</taxon>
        <taxon>Pentapetalae</taxon>
        <taxon>asterids</taxon>
        <taxon>campanulids</taxon>
        <taxon>Escalloniales</taxon>
        <taxon>Escalloniaceae</taxon>
        <taxon>Escallonia</taxon>
    </lineage>
</organism>
<dbReference type="EMBL" id="JAVXUO010000407">
    <property type="protein sequence ID" value="KAK2992447.1"/>
    <property type="molecule type" value="Genomic_DNA"/>
</dbReference>
<name>A0AA88UW28_9ASTE</name>
<dbReference type="PROSITE" id="PS00518">
    <property type="entry name" value="ZF_RING_1"/>
    <property type="match status" value="1"/>
</dbReference>
<evidence type="ECO:0000256" key="3">
    <source>
        <dbReference type="ARBA" id="ARBA00022833"/>
    </source>
</evidence>